<dbReference type="FunFam" id="3.40.50.300:FF:000011">
    <property type="entry name" value="Putative ABC transporter ATP-binding component"/>
    <property type="match status" value="1"/>
</dbReference>
<feature type="domain" description="ABC transporter" evidence="4">
    <location>
        <begin position="328"/>
        <end position="546"/>
    </location>
</feature>
<proteinExistence type="predicted"/>
<keyword evidence="6" id="KW-1185">Reference proteome</keyword>
<name>T0GDY1_9LEPT</name>
<dbReference type="SUPFAM" id="SSF52540">
    <property type="entry name" value="P-loop containing nucleoside triphosphate hydrolases"/>
    <property type="match status" value="2"/>
</dbReference>
<keyword evidence="1" id="KW-0547">Nucleotide-binding</keyword>
<evidence type="ECO:0000313" key="6">
    <source>
        <dbReference type="Proteomes" id="UP000015454"/>
    </source>
</evidence>
<dbReference type="SMART" id="SM00382">
    <property type="entry name" value="AAA"/>
    <property type="match status" value="2"/>
</dbReference>
<sequence>MPGIYRKLVELVNLISVDRISKTIGEKSLFRDVSFGIDEGEKTGLLGINGSGKSTLLRILLGTEEPDQGKVIRNRILKISYLPQFPSYDSNYTILEHILSGVGPLMETIRRYENACILLEKGGTEAEKEYQEAMAEMDLKEAWGLESDLKNLLRELNIPDFSRRMGELSGGMVKKVALAQALTEESNLLVLDEPTNHLDIDAILWLQDYLKETKKAVLLVTHDRYFLEEVAGRILEIERGTFRIFPGNYDLYLEKKVEMQIVEEKEEVKRKSFLRTELEWLKRQPKARGTKQKARTDRVLEVLDRKKSGKDIVLDISVSGRRLGGKILELKNIKKSYSSSLIGGFSYIFKSRERIGVVGPNGAGKTTFLNIVTGREKPDSGDVSSGVNTTFGYFDQLTRDLPGDKRVLDYLKEEVAPTVRMVDGSLWSASQFLERFLFPPQLQMTKIERLSGGEKRRLYLVVLLMKNPNFLVLDEPTNDLDIPTLSVLEDFLQDFPGVVLVVSHDRYFMDRVVDYIFIMDGKGNIERFPGNYSEYLEYKFYRERNPEGEEQKPVISSKDSSSLKKKGLGYQDKRKLEMLEKEIAELESEERILVETLQSGTASPEKAKISGERLTTIQEELVRKVEQWEDLASKEV</sequence>
<dbReference type="InterPro" id="IPR027417">
    <property type="entry name" value="P-loop_NTPase"/>
</dbReference>
<dbReference type="GO" id="GO:0005524">
    <property type="term" value="F:ATP binding"/>
    <property type="evidence" value="ECO:0007669"/>
    <property type="project" value="UniProtKB-KW"/>
</dbReference>
<dbReference type="InterPro" id="IPR032524">
    <property type="entry name" value="ABC_tran_C"/>
</dbReference>
<dbReference type="CDD" id="cd03221">
    <property type="entry name" value="ABCF_EF-3"/>
    <property type="match status" value="2"/>
</dbReference>
<reference evidence="5" key="1">
    <citation type="submission" date="2013-05" db="EMBL/GenBank/DDBJ databases">
        <authorList>
            <person name="Harkins D.M."/>
            <person name="Durkin A.S."/>
            <person name="Brinkac L.M."/>
            <person name="Haft D.H."/>
            <person name="Selengut J.D."/>
            <person name="Sanka R."/>
            <person name="DePew J."/>
            <person name="Purushe J."/>
            <person name="Hartskeerl R.A."/>
            <person name="Ahmed A."/>
            <person name="van der Linden H."/>
            <person name="Goris M.G.A."/>
            <person name="Vinetz J.M."/>
            <person name="Sutton G.G."/>
            <person name="Nierman W.C."/>
            <person name="Fouts D.E."/>
        </authorList>
    </citation>
    <scope>NUCLEOTIDE SEQUENCE [LARGE SCALE GENOMIC DNA]</scope>
    <source>
        <strain evidence="5">5399</strain>
    </source>
</reference>
<accession>T0GDY1</accession>
<dbReference type="STRING" id="1049789.LEP1GSC050_1602"/>
<dbReference type="PANTHER" id="PTHR42855:SF1">
    <property type="entry name" value="ABC TRANSPORTER DOMAIN-CONTAINING PROTEIN"/>
    <property type="match status" value="1"/>
</dbReference>
<dbReference type="EMBL" id="AHMO02000011">
    <property type="protein sequence ID" value="EQA43588.1"/>
    <property type="molecule type" value="Genomic_DNA"/>
</dbReference>
<evidence type="ECO:0000256" key="2">
    <source>
        <dbReference type="ARBA" id="ARBA00022840"/>
    </source>
</evidence>
<dbReference type="InterPro" id="IPR051309">
    <property type="entry name" value="ABCF_ATPase"/>
</dbReference>
<dbReference type="GO" id="GO:0016887">
    <property type="term" value="F:ATP hydrolysis activity"/>
    <property type="evidence" value="ECO:0007669"/>
    <property type="project" value="InterPro"/>
</dbReference>
<keyword evidence="3" id="KW-0175">Coiled coil</keyword>
<dbReference type="InterPro" id="IPR003439">
    <property type="entry name" value="ABC_transporter-like_ATP-bd"/>
</dbReference>
<organism evidence="5 6">
    <name type="scientific">Leptospira broomii serovar Hurstbridge str. 5399</name>
    <dbReference type="NCBI Taxonomy" id="1049789"/>
    <lineage>
        <taxon>Bacteria</taxon>
        <taxon>Pseudomonadati</taxon>
        <taxon>Spirochaetota</taxon>
        <taxon>Spirochaetia</taxon>
        <taxon>Leptospirales</taxon>
        <taxon>Leptospiraceae</taxon>
        <taxon>Leptospira</taxon>
    </lineage>
</organism>
<dbReference type="InterPro" id="IPR037118">
    <property type="entry name" value="Val-tRNA_synth_C_sf"/>
</dbReference>
<dbReference type="Proteomes" id="UP000015454">
    <property type="component" value="Unassembled WGS sequence"/>
</dbReference>
<gene>
    <name evidence="5" type="ORF">LEP1GSC050_1602</name>
</gene>
<evidence type="ECO:0000313" key="5">
    <source>
        <dbReference type="EMBL" id="EQA43588.1"/>
    </source>
</evidence>
<keyword evidence="2 5" id="KW-0067">ATP-binding</keyword>
<dbReference type="PANTHER" id="PTHR42855">
    <property type="entry name" value="ABC TRANSPORTER ATP-BINDING SUBUNIT"/>
    <property type="match status" value="1"/>
</dbReference>
<evidence type="ECO:0000256" key="1">
    <source>
        <dbReference type="ARBA" id="ARBA00022741"/>
    </source>
</evidence>
<dbReference type="PROSITE" id="PS50893">
    <property type="entry name" value="ABC_TRANSPORTER_2"/>
    <property type="match status" value="2"/>
</dbReference>
<dbReference type="Gene3D" id="1.10.287.380">
    <property type="entry name" value="Valyl-tRNA synthetase, C-terminal domain"/>
    <property type="match status" value="1"/>
</dbReference>
<dbReference type="AlphaFoldDB" id="T0GDY1"/>
<dbReference type="InterPro" id="IPR032781">
    <property type="entry name" value="ABC_tran_Xtn"/>
</dbReference>
<dbReference type="Pfam" id="PF00005">
    <property type="entry name" value="ABC_tran"/>
    <property type="match status" value="2"/>
</dbReference>
<dbReference type="Pfam" id="PF16326">
    <property type="entry name" value="ABC_tran_CTD"/>
    <property type="match status" value="1"/>
</dbReference>
<dbReference type="Gene3D" id="3.40.50.300">
    <property type="entry name" value="P-loop containing nucleotide triphosphate hydrolases"/>
    <property type="match status" value="2"/>
</dbReference>
<feature type="domain" description="ABC transporter" evidence="4">
    <location>
        <begin position="15"/>
        <end position="264"/>
    </location>
</feature>
<dbReference type="Pfam" id="PF12848">
    <property type="entry name" value="ABC_tran_Xtn"/>
    <property type="match status" value="1"/>
</dbReference>
<dbReference type="InterPro" id="IPR003593">
    <property type="entry name" value="AAA+_ATPase"/>
</dbReference>
<protein>
    <submittedName>
        <fullName evidence="5">ABC transporter, ATP-binding protein</fullName>
    </submittedName>
</protein>
<feature type="coiled-coil region" evidence="3">
    <location>
        <begin position="569"/>
        <end position="596"/>
    </location>
</feature>
<comment type="caution">
    <text evidence="5">The sequence shown here is derived from an EMBL/GenBank/DDBJ whole genome shotgun (WGS) entry which is preliminary data.</text>
</comment>
<evidence type="ECO:0000259" key="4">
    <source>
        <dbReference type="PROSITE" id="PS50893"/>
    </source>
</evidence>
<dbReference type="GO" id="GO:0003677">
    <property type="term" value="F:DNA binding"/>
    <property type="evidence" value="ECO:0007669"/>
    <property type="project" value="InterPro"/>
</dbReference>
<evidence type="ECO:0000256" key="3">
    <source>
        <dbReference type="SAM" id="Coils"/>
    </source>
</evidence>